<dbReference type="Gramene" id="EOY14139">
    <property type="protein sequence ID" value="EOY14139"/>
    <property type="gene ID" value="TCM_033426"/>
</dbReference>
<dbReference type="eggNOG" id="KOG1075">
    <property type="taxonomic scope" value="Eukaryota"/>
</dbReference>
<sequence length="133" mass="15156">MEKLECPFTKSEVWEVIKGCGGNKAPGLASINLNFFKAQWYVMKTNVMKSVEDFYKLGKLGHGVIGEQQFTFVQGKLGGFMFKIDFEKAYNNVSWDFLDVIMARMGFGERWRLWIMECVTPASISVLVNGVSY</sequence>
<organism evidence="1 2">
    <name type="scientific">Theobroma cacao</name>
    <name type="common">Cacao</name>
    <name type="synonym">Cocoa</name>
    <dbReference type="NCBI Taxonomy" id="3641"/>
    <lineage>
        <taxon>Eukaryota</taxon>
        <taxon>Viridiplantae</taxon>
        <taxon>Streptophyta</taxon>
        <taxon>Embryophyta</taxon>
        <taxon>Tracheophyta</taxon>
        <taxon>Spermatophyta</taxon>
        <taxon>Magnoliopsida</taxon>
        <taxon>eudicotyledons</taxon>
        <taxon>Gunneridae</taxon>
        <taxon>Pentapetalae</taxon>
        <taxon>rosids</taxon>
        <taxon>malvids</taxon>
        <taxon>Malvales</taxon>
        <taxon>Malvaceae</taxon>
        <taxon>Byttnerioideae</taxon>
        <taxon>Theobroma</taxon>
    </lineage>
</organism>
<evidence type="ECO:0008006" key="3">
    <source>
        <dbReference type="Google" id="ProtNLM"/>
    </source>
</evidence>
<evidence type="ECO:0000313" key="1">
    <source>
        <dbReference type="EMBL" id="EOY14139.1"/>
    </source>
</evidence>
<dbReference type="OMA" id="RLWIMEC"/>
<name>A0A061FI42_THECC</name>
<proteinExistence type="predicted"/>
<evidence type="ECO:0000313" key="2">
    <source>
        <dbReference type="Proteomes" id="UP000026915"/>
    </source>
</evidence>
<dbReference type="Proteomes" id="UP000026915">
    <property type="component" value="Chromosome 7"/>
</dbReference>
<protein>
    <recommendedName>
        <fullName evidence="3">Reverse transcriptase domain-containing protein</fullName>
    </recommendedName>
</protein>
<dbReference type="AlphaFoldDB" id="A0A061FI42"/>
<dbReference type="HOGENOM" id="CLU_1910449_0_0_1"/>
<reference evidence="1 2" key="1">
    <citation type="journal article" date="2013" name="Genome Biol.">
        <title>The genome sequence of the most widely cultivated cacao type and its use to identify candidate genes regulating pod color.</title>
        <authorList>
            <person name="Motamayor J.C."/>
            <person name="Mockaitis K."/>
            <person name="Schmutz J."/>
            <person name="Haiminen N."/>
            <person name="Iii D.L."/>
            <person name="Cornejo O."/>
            <person name="Findley S.D."/>
            <person name="Zheng P."/>
            <person name="Utro F."/>
            <person name="Royaert S."/>
            <person name="Saski C."/>
            <person name="Jenkins J."/>
            <person name="Podicheti R."/>
            <person name="Zhao M."/>
            <person name="Scheffler B.E."/>
            <person name="Stack J.C."/>
            <person name="Feltus F.A."/>
            <person name="Mustiga G.M."/>
            <person name="Amores F."/>
            <person name="Phillips W."/>
            <person name="Marelli J.P."/>
            <person name="May G.D."/>
            <person name="Shapiro H."/>
            <person name="Ma J."/>
            <person name="Bustamante C.D."/>
            <person name="Schnell R.J."/>
            <person name="Main D."/>
            <person name="Gilbert D."/>
            <person name="Parida L."/>
            <person name="Kuhn D.N."/>
        </authorList>
    </citation>
    <scope>NUCLEOTIDE SEQUENCE [LARGE SCALE GENOMIC DNA]</scope>
    <source>
        <strain evidence="2">cv. Matina 1-6</strain>
    </source>
</reference>
<dbReference type="InParanoid" id="A0A061FI42"/>
<dbReference type="EMBL" id="CM001885">
    <property type="protein sequence ID" value="EOY14139.1"/>
    <property type="molecule type" value="Genomic_DNA"/>
</dbReference>
<keyword evidence="2" id="KW-1185">Reference proteome</keyword>
<gene>
    <name evidence="1" type="ORF">TCM_033426</name>
</gene>
<accession>A0A061FI42</accession>